<evidence type="ECO:0000313" key="1">
    <source>
        <dbReference type="EMBL" id="RLC36211.1"/>
    </source>
</evidence>
<sequence>MSDDVAELVFKAFETAYDSHKREREPNSLAISLVSDCALRCYYTYTLDLPPDPVNKALAMMGTLIHELIQEQLIRYGYEAEKPVTIK</sequence>
<dbReference type="InterPro" id="IPR011604">
    <property type="entry name" value="PDDEXK-like_dom_sf"/>
</dbReference>
<dbReference type="EMBL" id="QMNG01000074">
    <property type="protein sequence ID" value="RLC36211.1"/>
    <property type="molecule type" value="Genomic_DNA"/>
</dbReference>
<name>A0A420ZBF2_UNCK3</name>
<organism evidence="1 2">
    <name type="scientific">candidate division Kazan bacterium</name>
    <dbReference type="NCBI Taxonomy" id="2202143"/>
    <lineage>
        <taxon>Bacteria</taxon>
        <taxon>Bacteria division Kazan-3B-28</taxon>
    </lineage>
</organism>
<dbReference type="Gene3D" id="3.90.320.10">
    <property type="match status" value="1"/>
</dbReference>
<dbReference type="AlphaFoldDB" id="A0A420ZBF2"/>
<dbReference type="Proteomes" id="UP000281261">
    <property type="component" value="Unassembled WGS sequence"/>
</dbReference>
<feature type="non-terminal residue" evidence="1">
    <location>
        <position position="87"/>
    </location>
</feature>
<accession>A0A420ZBF2</accession>
<comment type="caution">
    <text evidence="1">The sequence shown here is derived from an EMBL/GenBank/DDBJ whole genome shotgun (WGS) entry which is preliminary data.</text>
</comment>
<evidence type="ECO:0000313" key="2">
    <source>
        <dbReference type="Proteomes" id="UP000281261"/>
    </source>
</evidence>
<gene>
    <name evidence="1" type="ORF">DRH29_05010</name>
</gene>
<proteinExistence type="predicted"/>
<protein>
    <submittedName>
        <fullName evidence="1">Uncharacterized protein</fullName>
    </submittedName>
</protein>
<reference evidence="1 2" key="1">
    <citation type="submission" date="2018-06" db="EMBL/GenBank/DDBJ databases">
        <title>Extensive metabolic versatility and redundancy in microbially diverse, dynamic hydrothermal sediments.</title>
        <authorList>
            <person name="Dombrowski N."/>
            <person name="Teske A."/>
            <person name="Baker B.J."/>
        </authorList>
    </citation>
    <scope>NUCLEOTIDE SEQUENCE [LARGE SCALE GENOMIC DNA]</scope>
    <source>
        <strain evidence="1">B79_G16</strain>
    </source>
</reference>